<proteinExistence type="predicted"/>
<dbReference type="PANTHER" id="PTHR12761:SF1">
    <property type="entry name" value="BLOC-3 COMPLEX MEMBER HPS1"/>
    <property type="match status" value="1"/>
</dbReference>
<keyword evidence="4" id="KW-1185">Reference proteome</keyword>
<evidence type="ECO:0000313" key="3">
    <source>
        <dbReference type="EMBL" id="KAH3790713.1"/>
    </source>
</evidence>
<dbReference type="GO" id="GO:0005085">
    <property type="term" value="F:guanyl-nucleotide exchange factor activity"/>
    <property type="evidence" value="ECO:0007669"/>
    <property type="project" value="TreeGrafter"/>
</dbReference>
<sequence>MPIFSKFRIGRPRFIEKSERWHYLRIMMSTWSFLAKNEQAFLCGFQHYILVEKLHMNQMVSEMCVDVLRRIVTRMQEAGETRTQHALLLINSKLLSLYSNQNASELQASDVLCIIIIVRSLFPTHDRLEDLFAQSYRPIDGQTLGVDARSPAAVRLGRTQRERFVSAAEGFNTGEETENEQYYSAMEGKSKEEMEDQGKKESVLSLDRLLLEDSDSGASTPYPEVSDIYLTPTTCPAIMHDRMGMSARPGSGSGWSAQGSSPAPSPEAGTGLFRPRSHTAGEVEGHSLESKATGGTQMGNVKSSSFGELKKKGLSCSQRCLSESRLCEDVVKQEVDVPIMPEDTDYVKQTVFLATSQCRWSPCQIHCRRLYPGIILVVLTEVCSACVAGPPVRSTGPPPSVAGPPVRSTGPPPSVAGPPVRSTGPPPSVAGPPV</sequence>
<feature type="compositionally biased region" description="Polar residues" evidence="1">
    <location>
        <begin position="293"/>
        <end position="304"/>
    </location>
</feature>
<feature type="region of interest" description="Disordered" evidence="1">
    <location>
        <begin position="242"/>
        <end position="304"/>
    </location>
</feature>
<evidence type="ECO:0000256" key="1">
    <source>
        <dbReference type="SAM" id="MobiDB-lite"/>
    </source>
</evidence>
<comment type="caution">
    <text evidence="3">The sequence shown here is derived from an EMBL/GenBank/DDBJ whole genome shotgun (WGS) entry which is preliminary data.</text>
</comment>
<name>A0A9D4J037_DREPO</name>
<reference evidence="3" key="2">
    <citation type="submission" date="2020-11" db="EMBL/GenBank/DDBJ databases">
        <authorList>
            <person name="McCartney M.A."/>
            <person name="Auch B."/>
            <person name="Kono T."/>
            <person name="Mallez S."/>
            <person name="Becker A."/>
            <person name="Gohl D.M."/>
            <person name="Silverstein K.A.T."/>
            <person name="Koren S."/>
            <person name="Bechman K.B."/>
            <person name="Herman A."/>
            <person name="Abrahante J.E."/>
            <person name="Garbe J."/>
        </authorList>
    </citation>
    <scope>NUCLEOTIDE SEQUENCE</scope>
    <source>
        <strain evidence="3">Duluth1</strain>
        <tissue evidence="3">Whole animal</tissue>
    </source>
</reference>
<evidence type="ECO:0000313" key="4">
    <source>
        <dbReference type="Proteomes" id="UP000828390"/>
    </source>
</evidence>
<reference evidence="3" key="1">
    <citation type="journal article" date="2019" name="bioRxiv">
        <title>The Genome of the Zebra Mussel, Dreissena polymorpha: A Resource for Invasive Species Research.</title>
        <authorList>
            <person name="McCartney M.A."/>
            <person name="Auch B."/>
            <person name="Kono T."/>
            <person name="Mallez S."/>
            <person name="Zhang Y."/>
            <person name="Obille A."/>
            <person name="Becker A."/>
            <person name="Abrahante J.E."/>
            <person name="Garbe J."/>
            <person name="Badalamenti J.P."/>
            <person name="Herman A."/>
            <person name="Mangelson H."/>
            <person name="Liachko I."/>
            <person name="Sullivan S."/>
            <person name="Sone E.D."/>
            <person name="Koren S."/>
            <person name="Silverstein K.A.T."/>
            <person name="Beckman K.B."/>
            <person name="Gohl D.M."/>
        </authorList>
    </citation>
    <scope>NUCLEOTIDE SEQUENCE</scope>
    <source>
        <strain evidence="3">Duluth1</strain>
        <tissue evidence="3">Whole animal</tissue>
    </source>
</reference>
<feature type="compositionally biased region" description="Pro residues" evidence="1">
    <location>
        <begin position="424"/>
        <end position="434"/>
    </location>
</feature>
<dbReference type="PANTHER" id="PTHR12761">
    <property type="entry name" value="HERMANSKY-PUDLAK SYNDROME PROTEIN 1"/>
    <property type="match status" value="1"/>
</dbReference>
<dbReference type="EMBL" id="JAIWYP010000008">
    <property type="protein sequence ID" value="KAH3790713.1"/>
    <property type="molecule type" value="Genomic_DNA"/>
</dbReference>
<dbReference type="AlphaFoldDB" id="A0A9D4J037"/>
<dbReference type="Pfam" id="PF19037">
    <property type="entry name" value="Fuz_longin_2"/>
    <property type="match status" value="1"/>
</dbReference>
<evidence type="ECO:0000259" key="2">
    <source>
        <dbReference type="Pfam" id="PF19037"/>
    </source>
</evidence>
<dbReference type="GO" id="GO:0031085">
    <property type="term" value="C:BLOC-3 complex"/>
    <property type="evidence" value="ECO:0007669"/>
    <property type="project" value="TreeGrafter"/>
</dbReference>
<feature type="domain" description="FUZ/MON1/HPS1 second Longin" evidence="2">
    <location>
        <begin position="83"/>
        <end position="125"/>
    </location>
</feature>
<dbReference type="GO" id="GO:0016192">
    <property type="term" value="P:vesicle-mediated transport"/>
    <property type="evidence" value="ECO:0007669"/>
    <property type="project" value="InterPro"/>
</dbReference>
<organism evidence="3 4">
    <name type="scientific">Dreissena polymorpha</name>
    <name type="common">Zebra mussel</name>
    <name type="synonym">Mytilus polymorpha</name>
    <dbReference type="NCBI Taxonomy" id="45954"/>
    <lineage>
        <taxon>Eukaryota</taxon>
        <taxon>Metazoa</taxon>
        <taxon>Spiralia</taxon>
        <taxon>Lophotrochozoa</taxon>
        <taxon>Mollusca</taxon>
        <taxon>Bivalvia</taxon>
        <taxon>Autobranchia</taxon>
        <taxon>Heteroconchia</taxon>
        <taxon>Euheterodonta</taxon>
        <taxon>Imparidentia</taxon>
        <taxon>Neoheterodontei</taxon>
        <taxon>Myida</taxon>
        <taxon>Dreissenoidea</taxon>
        <taxon>Dreissenidae</taxon>
        <taxon>Dreissena</taxon>
    </lineage>
</organism>
<feature type="region of interest" description="Disordered" evidence="1">
    <location>
        <begin position="394"/>
        <end position="434"/>
    </location>
</feature>
<protein>
    <recommendedName>
        <fullName evidence="2">FUZ/MON1/HPS1 second Longin domain-containing protein</fullName>
    </recommendedName>
</protein>
<feature type="compositionally biased region" description="Low complexity" evidence="1">
    <location>
        <begin position="254"/>
        <end position="271"/>
    </location>
</feature>
<gene>
    <name evidence="3" type="ORF">DPMN_168920</name>
</gene>
<dbReference type="InterPro" id="IPR043971">
    <property type="entry name" value="FUZ/MON1/HPS1_longin_2"/>
</dbReference>
<feature type="compositionally biased region" description="Basic and acidic residues" evidence="1">
    <location>
        <begin position="279"/>
        <end position="289"/>
    </location>
</feature>
<dbReference type="Proteomes" id="UP000828390">
    <property type="component" value="Unassembled WGS sequence"/>
</dbReference>
<dbReference type="InterPro" id="IPR026053">
    <property type="entry name" value="HPS1"/>
</dbReference>
<accession>A0A9D4J037</accession>